<proteinExistence type="predicted"/>
<sequence>MMIWLRRLLYTIGDYECKVLIVYYECATLRPSNSKDSGTLSKTTLSPTGMWVEERRARTPKDVLFMTLGTFKHCGSWDVVSSMFNIDASPLQKMIKKFLDILEPYLYDIFVVDVGKRWTMKQLTLSGHAFENFPSARYATDVTFQQANRPTGGYHHAKKYFSGKHFLYGYKVEVSVLPTGAAINCTKFAPGAEADLTMFRNDSAYHRSALQKLPNEFELSDDGPLLDQYANDWAVLVDKGYQVL</sequence>
<dbReference type="Proteomes" id="UP001165121">
    <property type="component" value="Unassembled WGS sequence"/>
</dbReference>
<evidence type="ECO:0000313" key="2">
    <source>
        <dbReference type="Proteomes" id="UP001165121"/>
    </source>
</evidence>
<dbReference type="OrthoDB" id="72116at2759"/>
<comment type="caution">
    <text evidence="1">The sequence shown here is derived from an EMBL/GenBank/DDBJ whole genome shotgun (WGS) entry which is preliminary data.</text>
</comment>
<reference evidence="1" key="1">
    <citation type="submission" date="2023-04" db="EMBL/GenBank/DDBJ databases">
        <title>Phytophthora fragariaefolia NBRC 109709.</title>
        <authorList>
            <person name="Ichikawa N."/>
            <person name="Sato H."/>
            <person name="Tonouchi N."/>
        </authorList>
    </citation>
    <scope>NUCLEOTIDE SEQUENCE</scope>
    <source>
        <strain evidence="1">NBRC 109709</strain>
    </source>
</reference>
<dbReference type="EMBL" id="BSXT01004504">
    <property type="protein sequence ID" value="GMF58076.1"/>
    <property type="molecule type" value="Genomic_DNA"/>
</dbReference>
<name>A0A9W6YBV8_9STRA</name>
<dbReference type="AlphaFoldDB" id="A0A9W6YBV8"/>
<accession>A0A9W6YBV8</accession>
<evidence type="ECO:0000313" key="1">
    <source>
        <dbReference type="EMBL" id="GMF58076.1"/>
    </source>
</evidence>
<protein>
    <submittedName>
        <fullName evidence="1">Unnamed protein product</fullName>
    </submittedName>
</protein>
<organism evidence="1 2">
    <name type="scientific">Phytophthora fragariaefolia</name>
    <dbReference type="NCBI Taxonomy" id="1490495"/>
    <lineage>
        <taxon>Eukaryota</taxon>
        <taxon>Sar</taxon>
        <taxon>Stramenopiles</taxon>
        <taxon>Oomycota</taxon>
        <taxon>Peronosporomycetes</taxon>
        <taxon>Peronosporales</taxon>
        <taxon>Peronosporaceae</taxon>
        <taxon>Phytophthora</taxon>
    </lineage>
</organism>
<gene>
    <name evidence="1" type="ORF">Pfra01_002491500</name>
</gene>
<keyword evidence="2" id="KW-1185">Reference proteome</keyword>